<proteinExistence type="inferred from homology"/>
<name>A0A2W4QE53_9GAMM</name>
<dbReference type="InterPro" id="IPR052264">
    <property type="entry name" value="UPF0175_domain"/>
</dbReference>
<gene>
    <name evidence="2" type="ORF">DM484_28140</name>
</gene>
<organism evidence="2 3">
    <name type="scientific">Candidatus Methylumidiphilus alinenensis</name>
    <dbReference type="NCBI Taxonomy" id="2202197"/>
    <lineage>
        <taxon>Bacteria</taxon>
        <taxon>Pseudomonadati</taxon>
        <taxon>Pseudomonadota</taxon>
        <taxon>Gammaproteobacteria</taxon>
        <taxon>Methylococcales</taxon>
        <taxon>Candidatus Methylumidiphilus</taxon>
    </lineage>
</organism>
<comment type="similarity">
    <text evidence="1">Belongs to the UPF0175 family.</text>
</comment>
<evidence type="ECO:0000256" key="1">
    <source>
        <dbReference type="ARBA" id="ARBA00005651"/>
    </source>
</evidence>
<reference evidence="2 3" key="1">
    <citation type="journal article" date="2018" name="Aquat. Microb. Ecol.">
        <title>Gammaproteobacterial methanotrophs dominate.</title>
        <authorList>
            <person name="Rissanen A.J."/>
            <person name="Saarenheimo J."/>
            <person name="Tiirola M."/>
            <person name="Peura S."/>
            <person name="Aalto S.L."/>
            <person name="Karvinen A."/>
            <person name="Nykanen H."/>
        </authorList>
    </citation>
    <scope>NUCLEOTIDE SEQUENCE [LARGE SCALE GENOMIC DNA]</scope>
    <source>
        <strain evidence="2">AMbin10</strain>
    </source>
</reference>
<protein>
    <submittedName>
        <fullName evidence="2">Uncharacterized protein</fullName>
    </submittedName>
</protein>
<dbReference type="AlphaFoldDB" id="A0A2W4QE53"/>
<comment type="caution">
    <text evidence="2">The sequence shown here is derived from an EMBL/GenBank/DDBJ whole genome shotgun (WGS) entry which is preliminary data.</text>
</comment>
<dbReference type="Pfam" id="PF03683">
    <property type="entry name" value="UPF0175"/>
    <property type="match status" value="1"/>
</dbReference>
<dbReference type="Proteomes" id="UP000249396">
    <property type="component" value="Unassembled WGS sequence"/>
</dbReference>
<dbReference type="InterPro" id="IPR005368">
    <property type="entry name" value="UPF0175"/>
</dbReference>
<dbReference type="PANTHER" id="PTHR37525:SF1">
    <property type="entry name" value="UPF0175 PROTEIN SSL1255"/>
    <property type="match status" value="1"/>
</dbReference>
<evidence type="ECO:0000313" key="2">
    <source>
        <dbReference type="EMBL" id="PZN70595.1"/>
    </source>
</evidence>
<dbReference type="EMBL" id="QJPH01000549">
    <property type="protein sequence ID" value="PZN70595.1"/>
    <property type="molecule type" value="Genomic_DNA"/>
</dbReference>
<sequence length="83" mass="9638">MTTLTIEMPEEAFSALRRSPPEFGRDMRIAAATYWYQKGDISQEKAAQIAGMSRTEFLQHLAREQVEVFQVDFEDLQRELLRG</sequence>
<accession>A0A2W4QE53</accession>
<dbReference type="PANTHER" id="PTHR37525">
    <property type="entry name" value="UPF0175 PROTEIN SSL1255"/>
    <property type="match status" value="1"/>
</dbReference>
<evidence type="ECO:0000313" key="3">
    <source>
        <dbReference type="Proteomes" id="UP000249396"/>
    </source>
</evidence>